<dbReference type="SUPFAM" id="SSF81296">
    <property type="entry name" value="E set domains"/>
    <property type="match status" value="1"/>
</dbReference>
<feature type="transmembrane region" description="Helical" evidence="2">
    <location>
        <begin position="67"/>
        <end position="86"/>
    </location>
</feature>
<dbReference type="Pfam" id="PF00174">
    <property type="entry name" value="Oxidored_molyb"/>
    <property type="match status" value="1"/>
</dbReference>
<comment type="caution">
    <text evidence="4">The sequence shown here is derived from an EMBL/GenBank/DDBJ whole genome shotgun (WGS) entry which is preliminary data.</text>
</comment>
<dbReference type="Proteomes" id="UP000783871">
    <property type="component" value="Unassembled WGS sequence"/>
</dbReference>
<dbReference type="RefSeq" id="WP_168001587.1">
    <property type="nucleotide sequence ID" value="NZ_JAATEO010000014.1"/>
</dbReference>
<sequence length="563" mass="58387">MTTTTRRHAALAGVTAAAVALGSAELVAVLTGPRSAPLVAVGGLVVDTVPEPLKQLGIALFGTYDKIALLVGTALLLASFAALLGVVSRRRLAYGLTGVAAFTALGVGAALTRSGANAADALPALVGGGLGAVVLWAFVAGPLELDPWPWSPPAPPAAPPPPAAPGVTEAAPATAGPAAPPASGGPAVLPAPDGPGRWQAAAEPAPPGPESRRRFLAATGLLLGAAGVAGLGGRWLAGRRGVSAARDAVTLPPPASPAPAVPAGADLSVPQLAPYVTPNTGFYRIDTALVVPQVDPATWRLRIHGRVRNPITLTFDDLLARPMVERYVTLACVSNEVGGDLIGNARWLGVPLKELLDEAEPEEGADQVVGRSVDGWTCGTPTAVLRDGRDALLAVGMNGEPLPVEHGFPARVVVPGLYGYVSACKWVTELELTSFADFDAYWVPRGWSAQGPIKTQSRIDTPRPRNRLTAGRITVAGVAWAQHRGIRRVEVRVDEGPWQEADLAPAVSVDTWVQWSWRWDATPGEHKLEVRATDSTGETQTARRTGVAPDGATGWHTVRVTVR</sequence>
<feature type="compositionally biased region" description="Low complexity" evidence="1">
    <location>
        <begin position="165"/>
        <end position="191"/>
    </location>
</feature>
<reference evidence="4 5" key="1">
    <citation type="submission" date="2020-03" db="EMBL/GenBank/DDBJ databases">
        <title>WGS of actinomycetes isolated from Thailand.</title>
        <authorList>
            <person name="Thawai C."/>
        </authorList>
    </citation>
    <scope>NUCLEOTIDE SEQUENCE [LARGE SCALE GENOMIC DNA]</scope>
    <source>
        <strain evidence="4 5">HSS6-12</strain>
    </source>
</reference>
<evidence type="ECO:0000313" key="5">
    <source>
        <dbReference type="Proteomes" id="UP000783871"/>
    </source>
</evidence>
<evidence type="ECO:0000256" key="2">
    <source>
        <dbReference type="SAM" id="Phobius"/>
    </source>
</evidence>
<gene>
    <name evidence="4" type="ORF">HCJ94_14745</name>
</gene>
<dbReference type="InterPro" id="IPR036374">
    <property type="entry name" value="OxRdtase_Mopterin-bd_sf"/>
</dbReference>
<dbReference type="PANTHER" id="PTHR19372">
    <property type="entry name" value="SULFITE REDUCTASE"/>
    <property type="match status" value="1"/>
</dbReference>
<keyword evidence="2" id="KW-1133">Transmembrane helix</keyword>
<keyword evidence="2" id="KW-0472">Membrane</keyword>
<proteinExistence type="predicted"/>
<dbReference type="EMBL" id="JAATEO010000014">
    <property type="protein sequence ID" value="NJP33211.1"/>
    <property type="molecule type" value="Genomic_DNA"/>
</dbReference>
<feature type="domain" description="Oxidoreductase molybdopterin-binding" evidence="3">
    <location>
        <begin position="290"/>
        <end position="442"/>
    </location>
</feature>
<dbReference type="Gene3D" id="2.60.40.650">
    <property type="match status" value="1"/>
</dbReference>
<dbReference type="Gene3D" id="3.90.420.10">
    <property type="entry name" value="Oxidoreductase, molybdopterin-binding domain"/>
    <property type="match status" value="1"/>
</dbReference>
<name>A0ABX0ZAB2_9ACTN</name>
<dbReference type="PANTHER" id="PTHR19372:SF7">
    <property type="entry name" value="SULFITE OXIDASE, MITOCHONDRIAL"/>
    <property type="match status" value="1"/>
</dbReference>
<keyword evidence="2" id="KW-0812">Transmembrane</keyword>
<feature type="transmembrane region" description="Helical" evidence="2">
    <location>
        <begin position="93"/>
        <end position="112"/>
    </location>
</feature>
<feature type="transmembrane region" description="Helical" evidence="2">
    <location>
        <begin position="124"/>
        <end position="143"/>
    </location>
</feature>
<dbReference type="InterPro" id="IPR014756">
    <property type="entry name" value="Ig_E-set"/>
</dbReference>
<evidence type="ECO:0000256" key="1">
    <source>
        <dbReference type="SAM" id="MobiDB-lite"/>
    </source>
</evidence>
<organism evidence="4 5">
    <name type="scientific">Micromonospora thermarum</name>
    <dbReference type="NCBI Taxonomy" id="2720024"/>
    <lineage>
        <taxon>Bacteria</taxon>
        <taxon>Bacillati</taxon>
        <taxon>Actinomycetota</taxon>
        <taxon>Actinomycetes</taxon>
        <taxon>Micromonosporales</taxon>
        <taxon>Micromonosporaceae</taxon>
        <taxon>Micromonospora</taxon>
    </lineage>
</organism>
<dbReference type="Pfam" id="PF17957">
    <property type="entry name" value="Big_7"/>
    <property type="match status" value="1"/>
</dbReference>
<feature type="region of interest" description="Disordered" evidence="1">
    <location>
        <begin position="151"/>
        <end position="212"/>
    </location>
</feature>
<keyword evidence="5" id="KW-1185">Reference proteome</keyword>
<accession>A0ABX0ZAB2</accession>
<feature type="transmembrane region" description="Helical" evidence="2">
    <location>
        <begin position="215"/>
        <end position="237"/>
    </location>
</feature>
<feature type="compositionally biased region" description="Pro residues" evidence="1">
    <location>
        <begin position="151"/>
        <end position="164"/>
    </location>
</feature>
<evidence type="ECO:0000259" key="3">
    <source>
        <dbReference type="Pfam" id="PF00174"/>
    </source>
</evidence>
<dbReference type="InterPro" id="IPR000572">
    <property type="entry name" value="OxRdtase_Mopterin-bd_dom"/>
</dbReference>
<evidence type="ECO:0000313" key="4">
    <source>
        <dbReference type="EMBL" id="NJP33211.1"/>
    </source>
</evidence>
<dbReference type="SUPFAM" id="SSF56524">
    <property type="entry name" value="Oxidoreductase molybdopterin-binding domain"/>
    <property type="match status" value="1"/>
</dbReference>
<protein>
    <submittedName>
        <fullName evidence="4">Molybdopterin-dependent oxidoreductase</fullName>
    </submittedName>
</protein>